<accession>A0A0P8ACJ9</accession>
<feature type="domain" description="ABM" evidence="1">
    <location>
        <begin position="3"/>
        <end position="91"/>
    </location>
</feature>
<dbReference type="Gene3D" id="3.30.70.100">
    <property type="match status" value="1"/>
</dbReference>
<dbReference type="EMBL" id="LKCM01000079">
    <property type="protein sequence ID" value="KPQ44500.1"/>
    <property type="molecule type" value="Genomic_DNA"/>
</dbReference>
<dbReference type="AlphaFoldDB" id="A0A0P8ACJ9"/>
<evidence type="ECO:0000313" key="3">
    <source>
        <dbReference type="Proteomes" id="UP000050360"/>
    </source>
</evidence>
<evidence type="ECO:0000259" key="1">
    <source>
        <dbReference type="PROSITE" id="PS51725"/>
    </source>
</evidence>
<dbReference type="InterPro" id="IPR011008">
    <property type="entry name" value="Dimeric_a/b-barrel"/>
</dbReference>
<comment type="caution">
    <text evidence="2">The sequence shown here is derived from an EMBL/GenBank/DDBJ whole genome shotgun (WGS) entry which is preliminary data.</text>
</comment>
<protein>
    <recommendedName>
        <fullName evidence="1">ABM domain-containing protein</fullName>
    </recommendedName>
</protein>
<dbReference type="SUPFAM" id="SSF54909">
    <property type="entry name" value="Dimeric alpha+beta barrel"/>
    <property type="match status" value="1"/>
</dbReference>
<organism evidence="2 3">
    <name type="scientific">Candidatus Methanoperedens nitratireducens</name>
    <dbReference type="NCBI Taxonomy" id="1392998"/>
    <lineage>
        <taxon>Archaea</taxon>
        <taxon>Methanobacteriati</taxon>
        <taxon>Methanobacteriota</taxon>
        <taxon>Stenosarchaea group</taxon>
        <taxon>Methanomicrobia</taxon>
        <taxon>Methanosarcinales</taxon>
        <taxon>ANME-2 cluster</taxon>
        <taxon>Candidatus Methanoperedentaceae</taxon>
        <taxon>Candidatus Methanoperedens</taxon>
    </lineage>
</organism>
<sequence>MFVNIVQFPPVRKGKDEEFTKWFTWSNAVYEKFDGFISRRLLKPTRGKKNYAAIVEHESEETFMAMHLSDERQTAWEKVEPLLDGSSTPGFYEVIITSENK</sequence>
<proteinExistence type="predicted"/>
<gene>
    <name evidence="2" type="ORF">MPEBLZ_00920</name>
</gene>
<dbReference type="Proteomes" id="UP000050360">
    <property type="component" value="Unassembled WGS sequence"/>
</dbReference>
<dbReference type="InterPro" id="IPR007138">
    <property type="entry name" value="ABM_dom"/>
</dbReference>
<dbReference type="PROSITE" id="PS51725">
    <property type="entry name" value="ABM"/>
    <property type="match status" value="1"/>
</dbReference>
<evidence type="ECO:0000313" key="2">
    <source>
        <dbReference type="EMBL" id="KPQ44500.1"/>
    </source>
</evidence>
<reference evidence="2 3" key="1">
    <citation type="submission" date="2015-09" db="EMBL/GenBank/DDBJ databases">
        <title>A metagenomics-based metabolic model of nitrate-dependent anaerobic oxidation of methane by Methanoperedens-like archaea.</title>
        <authorList>
            <person name="Arshad A."/>
            <person name="Speth D.R."/>
            <person name="De Graaf R.M."/>
            <person name="Op Den Camp H.J."/>
            <person name="Jetten M.S."/>
            <person name="Welte C.U."/>
        </authorList>
    </citation>
    <scope>NUCLEOTIDE SEQUENCE [LARGE SCALE GENOMIC DNA]</scope>
</reference>
<name>A0A0P8ACJ9_9EURY</name>